<name>A0ABS2DSL0_9BURK</name>
<keyword evidence="2" id="KW-1185">Reference proteome</keyword>
<comment type="caution">
    <text evidence="1">The sequence shown here is derived from an EMBL/GenBank/DDBJ whole genome shotgun (WGS) entry which is preliminary data.</text>
</comment>
<evidence type="ECO:0000313" key="1">
    <source>
        <dbReference type="EMBL" id="MBM6704306.1"/>
    </source>
</evidence>
<gene>
    <name evidence="1" type="ORF">H6A60_07400</name>
</gene>
<dbReference type="EMBL" id="JACJJC010000010">
    <property type="protein sequence ID" value="MBM6704306.1"/>
    <property type="molecule type" value="Genomic_DNA"/>
</dbReference>
<accession>A0ABS2DSL0</accession>
<organism evidence="1 2">
    <name type="scientific">Sutterella massiliensis</name>
    <dbReference type="NCBI Taxonomy" id="1816689"/>
    <lineage>
        <taxon>Bacteria</taxon>
        <taxon>Pseudomonadati</taxon>
        <taxon>Pseudomonadota</taxon>
        <taxon>Betaproteobacteria</taxon>
        <taxon>Burkholderiales</taxon>
        <taxon>Sutterellaceae</taxon>
        <taxon>Sutterella</taxon>
    </lineage>
</organism>
<dbReference type="RefSeq" id="WP_205102925.1">
    <property type="nucleotide sequence ID" value="NZ_JACJJC010000010.1"/>
</dbReference>
<dbReference type="Proteomes" id="UP000715095">
    <property type="component" value="Unassembled WGS sequence"/>
</dbReference>
<proteinExistence type="predicted"/>
<reference evidence="1 2" key="1">
    <citation type="journal article" date="2021" name="Sci. Rep.">
        <title>The distribution of antibiotic resistance genes in chicken gut microbiota commensals.</title>
        <authorList>
            <person name="Juricova H."/>
            <person name="Matiasovicova J."/>
            <person name="Kubasova T."/>
            <person name="Cejkova D."/>
            <person name="Rychlik I."/>
        </authorList>
    </citation>
    <scope>NUCLEOTIDE SEQUENCE [LARGE SCALE GENOMIC DNA]</scope>
    <source>
        <strain evidence="1 2">An829</strain>
    </source>
</reference>
<evidence type="ECO:0000313" key="2">
    <source>
        <dbReference type="Proteomes" id="UP000715095"/>
    </source>
</evidence>
<sequence>MKPDFFSEELGRRPALLKRIVRFNAAAARTPGAALGRGASPSLAAFAPDAQASWRSALARRPALEAAYADYAARAAGSESSLESESEIGEGNATASGFWDFSEPSRRLALLSSDALSRLGRSAAAAVLGHQIATVVEKRSRMALQAAMGEDLYRFAVLRGRFMAGSLADDARRWRADEALEARFAALPATLLDVVRSSWPEPLRVRSEPIFLDALGRVALAPVDRVERAARETAGDPFDAADPAVRRRVWLFMKKLIARELDPSWLVYFD</sequence>
<protein>
    <submittedName>
        <fullName evidence="1">SctK family type III secretion system sorting platform protein</fullName>
    </submittedName>
</protein>